<proteinExistence type="predicted"/>
<evidence type="ECO:0000313" key="1">
    <source>
        <dbReference type="EMBL" id="KAJ7995681.1"/>
    </source>
</evidence>
<reference evidence="1" key="1">
    <citation type="submission" date="2021-05" db="EMBL/GenBank/DDBJ databases">
        <authorList>
            <person name="Pan Q."/>
            <person name="Jouanno E."/>
            <person name="Zahm M."/>
            <person name="Klopp C."/>
            <person name="Cabau C."/>
            <person name="Louis A."/>
            <person name="Berthelot C."/>
            <person name="Parey E."/>
            <person name="Roest Crollius H."/>
            <person name="Montfort J."/>
            <person name="Robinson-Rechavi M."/>
            <person name="Bouchez O."/>
            <person name="Lampietro C."/>
            <person name="Lopez Roques C."/>
            <person name="Donnadieu C."/>
            <person name="Postlethwait J."/>
            <person name="Bobe J."/>
            <person name="Dillon D."/>
            <person name="Chandos A."/>
            <person name="von Hippel F."/>
            <person name="Guiguen Y."/>
        </authorList>
    </citation>
    <scope>NUCLEOTIDE SEQUENCE</scope>
    <source>
        <strain evidence="1">YG-Jan2019</strain>
    </source>
</reference>
<dbReference type="Proteomes" id="UP001157502">
    <property type="component" value="Chromosome 21"/>
</dbReference>
<comment type="caution">
    <text evidence="1">The sequence shown here is derived from an EMBL/GenBank/DDBJ whole genome shotgun (WGS) entry which is preliminary data.</text>
</comment>
<sequence length="243" mass="26138">MAKERNFSDVEIETITREVERNKIVLFGSLKSGIKGAHKNKIWTQVTSSVNCVGVEKRTPAEVKKKWSDLKIATKRRVSALKRSQSQTGGGPPDPSLLLTPTEERVAALIGTVSLEGITGGGDTDDIHDDGTAGPSALEASPPQPIQEPEPILAPHPEPEQVQVGEAEARPPASRAPRPRVLTDEVLERQTEICTPKQLLKPVVLPTAPLALLGLGASNGTRFISAMLCRTAHAKIMLHTFFG</sequence>
<protein>
    <submittedName>
        <fullName evidence="1">Uncharacterized protein</fullName>
    </submittedName>
</protein>
<dbReference type="EMBL" id="CM055748">
    <property type="protein sequence ID" value="KAJ7995681.1"/>
    <property type="molecule type" value="Genomic_DNA"/>
</dbReference>
<organism evidence="1 2">
    <name type="scientific">Dallia pectoralis</name>
    <name type="common">Alaska blackfish</name>
    <dbReference type="NCBI Taxonomy" id="75939"/>
    <lineage>
        <taxon>Eukaryota</taxon>
        <taxon>Metazoa</taxon>
        <taxon>Chordata</taxon>
        <taxon>Craniata</taxon>
        <taxon>Vertebrata</taxon>
        <taxon>Euteleostomi</taxon>
        <taxon>Actinopterygii</taxon>
        <taxon>Neopterygii</taxon>
        <taxon>Teleostei</taxon>
        <taxon>Protacanthopterygii</taxon>
        <taxon>Esociformes</taxon>
        <taxon>Umbridae</taxon>
        <taxon>Dallia</taxon>
    </lineage>
</organism>
<accession>A0ACC2FWD1</accession>
<name>A0ACC2FWD1_DALPE</name>
<gene>
    <name evidence="1" type="ORF">DPEC_G00247100</name>
</gene>
<keyword evidence="2" id="KW-1185">Reference proteome</keyword>
<evidence type="ECO:0000313" key="2">
    <source>
        <dbReference type="Proteomes" id="UP001157502"/>
    </source>
</evidence>